<dbReference type="PANTHER" id="PTHR10357">
    <property type="entry name" value="ALPHA-AMYLASE FAMILY MEMBER"/>
    <property type="match status" value="1"/>
</dbReference>
<dbReference type="Gene3D" id="3.90.400.10">
    <property type="entry name" value="Oligo-1,6-glucosidase, Domain 2"/>
    <property type="match status" value="1"/>
</dbReference>
<dbReference type="EC" id="3.2.1.20" evidence="3"/>
<dbReference type="InterPro" id="IPR045857">
    <property type="entry name" value="O16G_dom_2"/>
</dbReference>
<comment type="similarity">
    <text evidence="2">Belongs to the glycosyl hydrolase 13 family.</text>
</comment>
<organism evidence="8 9">
    <name type="scientific">Sipha flava</name>
    <name type="common">yellow sugarcane aphid</name>
    <dbReference type="NCBI Taxonomy" id="143950"/>
    <lineage>
        <taxon>Eukaryota</taxon>
        <taxon>Metazoa</taxon>
        <taxon>Ecdysozoa</taxon>
        <taxon>Arthropoda</taxon>
        <taxon>Hexapoda</taxon>
        <taxon>Insecta</taxon>
        <taxon>Pterygota</taxon>
        <taxon>Neoptera</taxon>
        <taxon>Paraneoptera</taxon>
        <taxon>Hemiptera</taxon>
        <taxon>Sternorrhyncha</taxon>
        <taxon>Aphidomorpha</taxon>
        <taxon>Aphidoidea</taxon>
        <taxon>Aphididae</taxon>
        <taxon>Sipha</taxon>
    </lineage>
</organism>
<dbReference type="CDD" id="cd11328">
    <property type="entry name" value="AmyAc_maltase"/>
    <property type="match status" value="1"/>
</dbReference>
<dbReference type="Proteomes" id="UP000694846">
    <property type="component" value="Unplaced"/>
</dbReference>
<protein>
    <recommendedName>
        <fullName evidence="3">alpha-glucosidase</fullName>
        <ecNumber evidence="3">3.2.1.20</ecNumber>
    </recommendedName>
</protein>
<evidence type="ECO:0000256" key="4">
    <source>
        <dbReference type="ARBA" id="ARBA00023180"/>
    </source>
</evidence>
<evidence type="ECO:0000256" key="5">
    <source>
        <dbReference type="ARBA" id="ARBA00023295"/>
    </source>
</evidence>
<evidence type="ECO:0000256" key="3">
    <source>
        <dbReference type="ARBA" id="ARBA00012741"/>
    </source>
</evidence>
<dbReference type="SMART" id="SM00642">
    <property type="entry name" value="Aamy"/>
    <property type="match status" value="1"/>
</dbReference>
<reference evidence="9" key="1">
    <citation type="submission" date="2025-08" db="UniProtKB">
        <authorList>
            <consortium name="RefSeq"/>
        </authorList>
    </citation>
    <scope>IDENTIFICATION</scope>
    <source>
        <tissue evidence="9">Whole body</tissue>
    </source>
</reference>
<keyword evidence="5" id="KW-0326">Glycosidase</keyword>
<dbReference type="Gene3D" id="3.20.20.80">
    <property type="entry name" value="Glycosidases"/>
    <property type="match status" value="1"/>
</dbReference>
<dbReference type="FunFam" id="3.90.400.10:FF:000001">
    <property type="entry name" value="Maltase A3, isoform A"/>
    <property type="match status" value="1"/>
</dbReference>
<keyword evidence="5" id="KW-0378">Hydrolase</keyword>
<dbReference type="RefSeq" id="XP_025411878.1">
    <property type="nucleotide sequence ID" value="XM_025556093.1"/>
</dbReference>
<keyword evidence="4" id="KW-0325">Glycoprotein</keyword>
<gene>
    <name evidence="9" type="primary">LOC112684531</name>
</gene>
<dbReference type="OrthoDB" id="6574263at2759"/>
<keyword evidence="6" id="KW-0732">Signal</keyword>
<evidence type="ECO:0000259" key="7">
    <source>
        <dbReference type="SMART" id="SM00642"/>
    </source>
</evidence>
<evidence type="ECO:0000313" key="9">
    <source>
        <dbReference type="RefSeq" id="XP_025411878.1"/>
    </source>
</evidence>
<dbReference type="PANTHER" id="PTHR10357:SF179">
    <property type="entry name" value="NEUTRAL AND BASIC AMINO ACID TRANSPORT PROTEIN RBAT"/>
    <property type="match status" value="1"/>
</dbReference>
<proteinExistence type="inferred from homology"/>
<dbReference type="GO" id="GO:0004558">
    <property type="term" value="F:alpha-1,4-glucosidase activity"/>
    <property type="evidence" value="ECO:0007669"/>
    <property type="project" value="UniProtKB-EC"/>
</dbReference>
<sequence>METFEIFFFLVLAHTCATVSGTVDIPVKTPNNEWWSKTILYQVYPRSFKDTNKDGIGDLKGITQKLDHFVDLGIETLWIGPFFKSPMDDMGYDVEDFKEIDPLFGTMADFEELILEMKKRNLKLVTDLIPNHSSYKSEWFQKSIKNDPVYADYYIWHNASNQNEVLKNSSIKPIPPNNWMSVFGGSGWTWNTERNQFYYHQFSPKQPDFNIRNKKIQQELLDIMEFWLDKGILGFRIDALKHLFETEELTDEPFLPGKESSTNYDDMIHNCTVDQPEVYALIQDWREFVINYATRKNLNMSIFLATESYSKINILMQYYGNSTRPGAQAPFNFGLLTVDPNKYVDSIESKIQVWMKNMPDGTIANWVMENHDNFRIPTKFGPELVQMFNALKLALPGIDVTYYGGEIGMHNTFVRKDQIKDPNNAGGIRADESRDYERTPMQWDDSVNAGFTEEKYSWLPVNPNYYQVNVKTQKTIPTSNYNFYKKMSQLRHTETLRHGGLQTFNISDSIYIVKRYLPDHETYLVVLNFASETETVIISNVIKNIENETLYVYLASENSAYTEGYTVSANSSSGHLLVLRPKAVVVLTNKFIEAPVIQQTGNSGTQINCTIISFICAIIFGIYSQ</sequence>
<feature type="signal peptide" evidence="6">
    <location>
        <begin position="1"/>
        <end position="21"/>
    </location>
</feature>
<feature type="chain" id="PRO_5034907391" description="alpha-glucosidase" evidence="6">
    <location>
        <begin position="22"/>
        <end position="625"/>
    </location>
</feature>
<evidence type="ECO:0000256" key="6">
    <source>
        <dbReference type="SAM" id="SignalP"/>
    </source>
</evidence>
<dbReference type="SUPFAM" id="SSF51445">
    <property type="entry name" value="(Trans)glycosidases"/>
    <property type="match status" value="1"/>
</dbReference>
<dbReference type="InterPro" id="IPR006047">
    <property type="entry name" value="GH13_cat_dom"/>
</dbReference>
<dbReference type="GO" id="GO:0005975">
    <property type="term" value="P:carbohydrate metabolic process"/>
    <property type="evidence" value="ECO:0007669"/>
    <property type="project" value="InterPro"/>
</dbReference>
<name>A0A8B8FMR5_9HEMI</name>
<dbReference type="InterPro" id="IPR017853">
    <property type="entry name" value="GH"/>
</dbReference>
<dbReference type="AlphaFoldDB" id="A0A8B8FMR5"/>
<accession>A0A8B8FMR5</accession>
<keyword evidence="8" id="KW-1185">Reference proteome</keyword>
<dbReference type="Pfam" id="PF00128">
    <property type="entry name" value="Alpha-amylase"/>
    <property type="match status" value="1"/>
</dbReference>
<dbReference type="GeneID" id="112684531"/>
<evidence type="ECO:0000256" key="1">
    <source>
        <dbReference type="ARBA" id="ARBA00001657"/>
    </source>
</evidence>
<comment type="catalytic activity">
    <reaction evidence="1">
        <text>Hydrolysis of terminal, non-reducing (1-&gt;4)-linked alpha-D-glucose residues with release of alpha-D-glucose.</text>
        <dbReference type="EC" id="3.2.1.20"/>
    </reaction>
</comment>
<evidence type="ECO:0000256" key="2">
    <source>
        <dbReference type="ARBA" id="ARBA00008061"/>
    </source>
</evidence>
<feature type="domain" description="Glycosyl hydrolase family 13 catalytic" evidence="7">
    <location>
        <begin position="42"/>
        <end position="438"/>
    </location>
</feature>
<evidence type="ECO:0000313" key="8">
    <source>
        <dbReference type="Proteomes" id="UP000694846"/>
    </source>
</evidence>